<organism evidence="4">
    <name type="scientific">marine metagenome</name>
    <dbReference type="NCBI Taxonomy" id="408172"/>
    <lineage>
        <taxon>unclassified sequences</taxon>
        <taxon>metagenomes</taxon>
        <taxon>ecological metagenomes</taxon>
    </lineage>
</organism>
<sequence length="284" mass="31925">MNSNSEGIWIKECRFLVILCALVFLAPGFRLNADAQRPNILIIFTDDQGYADLGCYGNTKNRTPRLDQLAKEGTRFTSFYSQTVCGPSRSALLTGRQPIRSGGWGMPASEITWAELIRKAGYQTACIGKWDVSNRKPIIERMPNAQGFDYYFGTLGANDGGGVAFHENNERAGNTRDMGSLTRLYTDKAIDFLENKRDKKKPFILYVAHTMMHTIIDASDKFRGKSKGGLYGDVVEEFDHETGRLLDALDELKLSNNTLVIYTSDNGPWNQDKYTKRKKGHPKD</sequence>
<feature type="non-terminal residue" evidence="4">
    <location>
        <position position="284"/>
    </location>
</feature>
<dbReference type="SUPFAM" id="SSF53649">
    <property type="entry name" value="Alkaline phosphatase-like"/>
    <property type="match status" value="1"/>
</dbReference>
<protein>
    <recommendedName>
        <fullName evidence="3">Sulfatase N-terminal domain-containing protein</fullName>
    </recommendedName>
</protein>
<feature type="domain" description="Sulfatase N-terminal" evidence="3">
    <location>
        <begin position="38"/>
        <end position="270"/>
    </location>
</feature>
<accession>A0A382B2C2</accession>
<dbReference type="PANTHER" id="PTHR42693">
    <property type="entry name" value="ARYLSULFATASE FAMILY MEMBER"/>
    <property type="match status" value="1"/>
</dbReference>
<dbReference type="PANTHER" id="PTHR42693:SF53">
    <property type="entry name" value="ENDO-4-O-SULFATASE"/>
    <property type="match status" value="1"/>
</dbReference>
<dbReference type="EMBL" id="UINC01027879">
    <property type="protein sequence ID" value="SVB07888.1"/>
    <property type="molecule type" value="Genomic_DNA"/>
</dbReference>
<evidence type="ECO:0000256" key="2">
    <source>
        <dbReference type="ARBA" id="ARBA00022801"/>
    </source>
</evidence>
<evidence type="ECO:0000313" key="4">
    <source>
        <dbReference type="EMBL" id="SVB07888.1"/>
    </source>
</evidence>
<keyword evidence="2" id="KW-0378">Hydrolase</keyword>
<evidence type="ECO:0000256" key="1">
    <source>
        <dbReference type="ARBA" id="ARBA00008779"/>
    </source>
</evidence>
<gene>
    <name evidence="4" type="ORF">METZ01_LOCUS160742</name>
</gene>
<dbReference type="InterPro" id="IPR017850">
    <property type="entry name" value="Alkaline_phosphatase_core_sf"/>
</dbReference>
<comment type="similarity">
    <text evidence="1">Belongs to the sulfatase family.</text>
</comment>
<dbReference type="GO" id="GO:0004065">
    <property type="term" value="F:arylsulfatase activity"/>
    <property type="evidence" value="ECO:0007669"/>
    <property type="project" value="TreeGrafter"/>
</dbReference>
<dbReference type="AlphaFoldDB" id="A0A382B2C2"/>
<dbReference type="InterPro" id="IPR050738">
    <property type="entry name" value="Sulfatase"/>
</dbReference>
<evidence type="ECO:0000259" key="3">
    <source>
        <dbReference type="Pfam" id="PF00884"/>
    </source>
</evidence>
<dbReference type="Pfam" id="PF00884">
    <property type="entry name" value="Sulfatase"/>
    <property type="match status" value="1"/>
</dbReference>
<dbReference type="InterPro" id="IPR000917">
    <property type="entry name" value="Sulfatase_N"/>
</dbReference>
<name>A0A382B2C2_9ZZZZ</name>
<dbReference type="Gene3D" id="3.40.720.10">
    <property type="entry name" value="Alkaline Phosphatase, subunit A"/>
    <property type="match status" value="1"/>
</dbReference>
<proteinExistence type="inferred from homology"/>
<reference evidence="4" key="1">
    <citation type="submission" date="2018-05" db="EMBL/GenBank/DDBJ databases">
        <authorList>
            <person name="Lanie J.A."/>
            <person name="Ng W.-L."/>
            <person name="Kazmierczak K.M."/>
            <person name="Andrzejewski T.M."/>
            <person name="Davidsen T.M."/>
            <person name="Wayne K.J."/>
            <person name="Tettelin H."/>
            <person name="Glass J.I."/>
            <person name="Rusch D."/>
            <person name="Podicherti R."/>
            <person name="Tsui H.-C.T."/>
            <person name="Winkler M.E."/>
        </authorList>
    </citation>
    <scope>NUCLEOTIDE SEQUENCE</scope>
</reference>